<name>A0A512TU06_CLOBU</name>
<dbReference type="Proteomes" id="UP000321089">
    <property type="component" value="Unassembled WGS sequence"/>
</dbReference>
<accession>A0A512TU06</accession>
<protein>
    <recommendedName>
        <fullName evidence="3">Transposase</fullName>
    </recommendedName>
</protein>
<evidence type="ECO:0000313" key="1">
    <source>
        <dbReference type="EMBL" id="GEQ23541.1"/>
    </source>
</evidence>
<dbReference type="AlphaFoldDB" id="A0A512TU06"/>
<gene>
    <name evidence="1" type="ORF">CBU02nite_40470</name>
</gene>
<comment type="caution">
    <text evidence="1">The sequence shown here is derived from an EMBL/GenBank/DDBJ whole genome shotgun (WGS) entry which is preliminary data.</text>
</comment>
<sequence>MIDSERYSSRRDKLGIYYFWACIKYIHDCHVSGELQGLTGLI</sequence>
<evidence type="ECO:0008006" key="3">
    <source>
        <dbReference type="Google" id="ProtNLM"/>
    </source>
</evidence>
<evidence type="ECO:0000313" key="2">
    <source>
        <dbReference type="Proteomes" id="UP000321089"/>
    </source>
</evidence>
<dbReference type="EMBL" id="BKBC01000146">
    <property type="protein sequence ID" value="GEQ23541.1"/>
    <property type="molecule type" value="Genomic_DNA"/>
</dbReference>
<proteinExistence type="predicted"/>
<organism evidence="1 2">
    <name type="scientific">Clostridium butyricum</name>
    <dbReference type="NCBI Taxonomy" id="1492"/>
    <lineage>
        <taxon>Bacteria</taxon>
        <taxon>Bacillati</taxon>
        <taxon>Bacillota</taxon>
        <taxon>Clostridia</taxon>
        <taxon>Eubacteriales</taxon>
        <taxon>Clostridiaceae</taxon>
        <taxon>Clostridium</taxon>
    </lineage>
</organism>
<reference evidence="1 2" key="1">
    <citation type="submission" date="2019-07" db="EMBL/GenBank/DDBJ databases">
        <title>Whole genome shotgun sequence of Clostridium butyricum NBRC 3858.</title>
        <authorList>
            <person name="Hosoyama A."/>
            <person name="Uohara A."/>
            <person name="Ohji S."/>
            <person name="Ichikawa N."/>
        </authorList>
    </citation>
    <scope>NUCLEOTIDE SEQUENCE [LARGE SCALE GENOMIC DNA]</scope>
    <source>
        <strain evidence="1 2">NBRC 3858</strain>
    </source>
</reference>